<evidence type="ECO:0000313" key="1">
    <source>
        <dbReference type="EMBL" id="MBC8528924.1"/>
    </source>
</evidence>
<dbReference type="SUPFAM" id="SSF52096">
    <property type="entry name" value="ClpP/crotonase"/>
    <property type="match status" value="1"/>
</dbReference>
<gene>
    <name evidence="1" type="ORF">H8699_05745</name>
</gene>
<dbReference type="EMBL" id="JACRSO010000002">
    <property type="protein sequence ID" value="MBC8528924.1"/>
    <property type="molecule type" value="Genomic_DNA"/>
</dbReference>
<proteinExistence type="predicted"/>
<name>A0A926CZS3_9FIRM</name>
<reference evidence="1" key="1">
    <citation type="submission" date="2020-08" db="EMBL/GenBank/DDBJ databases">
        <title>Genome public.</title>
        <authorList>
            <person name="Liu C."/>
            <person name="Sun Q."/>
        </authorList>
    </citation>
    <scope>NUCLEOTIDE SEQUENCE</scope>
    <source>
        <strain evidence="1">NSJ-44</strain>
    </source>
</reference>
<protein>
    <submittedName>
        <fullName evidence="1">ATP-dependent Clp protease proteolytic subunit</fullName>
    </submittedName>
</protein>
<evidence type="ECO:0000313" key="2">
    <source>
        <dbReference type="Proteomes" id="UP000654279"/>
    </source>
</evidence>
<dbReference type="Gene3D" id="3.90.226.10">
    <property type="entry name" value="2-enoyl-CoA Hydratase, Chain A, domain 1"/>
    <property type="match status" value="1"/>
</dbReference>
<dbReference type="InterPro" id="IPR023562">
    <property type="entry name" value="ClpP/TepA"/>
</dbReference>
<dbReference type="InterPro" id="IPR029045">
    <property type="entry name" value="ClpP/crotonase-like_dom_sf"/>
</dbReference>
<comment type="caution">
    <text evidence="1">The sequence shown here is derived from an EMBL/GenBank/DDBJ whole genome shotgun (WGS) entry which is preliminary data.</text>
</comment>
<keyword evidence="1" id="KW-0378">Hydrolase</keyword>
<accession>A0A926CZS3</accession>
<dbReference type="GO" id="GO:0006508">
    <property type="term" value="P:proteolysis"/>
    <property type="evidence" value="ECO:0007669"/>
    <property type="project" value="UniProtKB-KW"/>
</dbReference>
<dbReference type="AlphaFoldDB" id="A0A926CZS3"/>
<keyword evidence="2" id="KW-1185">Reference proteome</keyword>
<dbReference type="RefSeq" id="WP_138295982.1">
    <property type="nucleotide sequence ID" value="NZ_JACRSO010000002.1"/>
</dbReference>
<sequence>MGNDTQNETQNTATVNETIKDFGALKVPEDEASNIYCLTVIGQIEGHMLLPPQNKTTKYEHVIPQLVAIEQSSKIKGLLLIMNTVGGDVEAGLAIAEMIATMKKPSVALVLGGGHSIGVPMAVSADYSIIASSATMMIHPIRTNGLIISAPETYEYFEKMQQRVVRFITEHSHISEEDFKELMLNRGELTSDIGTVLVGKEAVDKGLMDAVGGVTDAIEKLNELMSGSDA</sequence>
<dbReference type="Pfam" id="PF00574">
    <property type="entry name" value="CLP_protease"/>
    <property type="match status" value="1"/>
</dbReference>
<dbReference type="GO" id="GO:0008233">
    <property type="term" value="F:peptidase activity"/>
    <property type="evidence" value="ECO:0007669"/>
    <property type="project" value="UniProtKB-KW"/>
</dbReference>
<dbReference type="Proteomes" id="UP000654279">
    <property type="component" value="Unassembled WGS sequence"/>
</dbReference>
<organism evidence="1 2">
    <name type="scientific">Luoshenia tenuis</name>
    <dbReference type="NCBI Taxonomy" id="2763654"/>
    <lineage>
        <taxon>Bacteria</taxon>
        <taxon>Bacillati</taxon>
        <taxon>Bacillota</taxon>
        <taxon>Clostridia</taxon>
        <taxon>Christensenellales</taxon>
        <taxon>Christensenellaceae</taxon>
        <taxon>Luoshenia</taxon>
    </lineage>
</organism>
<keyword evidence="1" id="KW-0645">Protease</keyword>